<dbReference type="Gene3D" id="3.40.30.10">
    <property type="entry name" value="Glutaredoxin"/>
    <property type="match status" value="1"/>
</dbReference>
<dbReference type="PROSITE" id="PS51352">
    <property type="entry name" value="THIOREDOXIN_2"/>
    <property type="match status" value="1"/>
</dbReference>
<evidence type="ECO:0000256" key="4">
    <source>
        <dbReference type="ARBA" id="ARBA00023157"/>
    </source>
</evidence>
<feature type="domain" description="Thioredoxin" evidence="7">
    <location>
        <begin position="28"/>
        <end position="230"/>
    </location>
</feature>
<dbReference type="InterPro" id="IPR013766">
    <property type="entry name" value="Thioredoxin_domain"/>
</dbReference>
<evidence type="ECO:0000313" key="9">
    <source>
        <dbReference type="Proteomes" id="UP000185183"/>
    </source>
</evidence>
<proteinExistence type="inferred from homology"/>
<protein>
    <submittedName>
        <fullName evidence="8">Thiol-disulfide oxidoreductase</fullName>
    </submittedName>
</protein>
<keyword evidence="3" id="KW-0560">Oxidoreductase</keyword>
<keyword evidence="5" id="KW-0676">Redox-active center</keyword>
<comment type="caution">
    <text evidence="8">The sequence shown here is derived from an EMBL/GenBank/DDBJ whole genome shotgun (WGS) entry which is preliminary data.</text>
</comment>
<dbReference type="InterPro" id="IPR036249">
    <property type="entry name" value="Thioredoxin-like_sf"/>
</dbReference>
<dbReference type="InterPro" id="IPR012336">
    <property type="entry name" value="Thioredoxin-like_fold"/>
</dbReference>
<evidence type="ECO:0000256" key="1">
    <source>
        <dbReference type="ARBA" id="ARBA00005791"/>
    </source>
</evidence>
<reference evidence="8 9" key="1">
    <citation type="submission" date="2016-11" db="EMBL/GenBank/DDBJ databases">
        <authorList>
            <consortium name="Pathogen Informatics"/>
        </authorList>
    </citation>
    <scope>NUCLEOTIDE SEQUENCE [LARGE SCALE GENOMIC DNA]</scope>
    <source>
        <strain evidence="8 9">968</strain>
    </source>
</reference>
<dbReference type="SUPFAM" id="SSF52833">
    <property type="entry name" value="Thioredoxin-like"/>
    <property type="match status" value="1"/>
</dbReference>
<keyword evidence="4" id="KW-1015">Disulfide bond</keyword>
<dbReference type="PANTHER" id="PTHR13887:SF14">
    <property type="entry name" value="DISULFIDE BOND FORMATION PROTEIN D"/>
    <property type="match status" value="1"/>
</dbReference>
<name>A0A9Q7SFM1_9MYCO</name>
<comment type="similarity">
    <text evidence="1">Belongs to the thioredoxin family. DsbA subfamily.</text>
</comment>
<dbReference type="Pfam" id="PF13462">
    <property type="entry name" value="Thioredoxin_4"/>
    <property type="match status" value="1"/>
</dbReference>
<keyword evidence="6" id="KW-0812">Transmembrane</keyword>
<evidence type="ECO:0000259" key="7">
    <source>
        <dbReference type="PROSITE" id="PS51352"/>
    </source>
</evidence>
<dbReference type="AlphaFoldDB" id="A0A9Q7SFM1"/>
<keyword evidence="6" id="KW-0472">Membrane</keyword>
<keyword evidence="2" id="KW-0732">Signal</keyword>
<dbReference type="Proteomes" id="UP000185183">
    <property type="component" value="Unassembled WGS sequence"/>
</dbReference>
<organism evidence="8 9">
    <name type="scientific">Mycobacteroides abscessus subsp. bolletii</name>
    <dbReference type="NCBI Taxonomy" id="319705"/>
    <lineage>
        <taxon>Bacteria</taxon>
        <taxon>Bacillati</taxon>
        <taxon>Actinomycetota</taxon>
        <taxon>Actinomycetes</taxon>
        <taxon>Mycobacteriales</taxon>
        <taxon>Mycobacteriaceae</taxon>
        <taxon>Mycobacteroides</taxon>
        <taxon>Mycobacteroides abscessus</taxon>
    </lineage>
</organism>
<evidence type="ECO:0000256" key="5">
    <source>
        <dbReference type="ARBA" id="ARBA00023284"/>
    </source>
</evidence>
<dbReference type="PANTHER" id="PTHR13887">
    <property type="entry name" value="GLUTATHIONE S-TRANSFERASE KAPPA"/>
    <property type="match status" value="1"/>
</dbReference>
<gene>
    <name evidence="8" type="primary">bdbD_2</name>
    <name evidence="8" type="ORF">SAMEA2275694_03165</name>
</gene>
<evidence type="ECO:0000256" key="6">
    <source>
        <dbReference type="SAM" id="Phobius"/>
    </source>
</evidence>
<evidence type="ECO:0000313" key="8">
    <source>
        <dbReference type="EMBL" id="SHX58783.1"/>
    </source>
</evidence>
<keyword evidence="6" id="KW-1133">Transmembrane helix</keyword>
<evidence type="ECO:0000256" key="2">
    <source>
        <dbReference type="ARBA" id="ARBA00022729"/>
    </source>
</evidence>
<sequence length="230" mass="25419">MRRSENGKRDIWIAGILGVVIVALATYLLVDHRSQSTASTDSPAVTGHHSSSLARLRPLDPLALGPVDAPVVLIIYSDYRCPFCAKFSRDTEPQLIERYVNTGKLRIEWRDLPIFGTQSVQAAKAGRAAAEQGRFWEFNRAVYRHAPDRGHAELTDKILLDRAREAEVPDLARFQTAVESDRLLPAVQQDIQEAVAIGAASTPVFLINDQPVVGAQPLDVFISVIEQAQR</sequence>
<dbReference type="RefSeq" id="WP_016888609.1">
    <property type="nucleotide sequence ID" value="NZ_CP065265.1"/>
</dbReference>
<accession>A0A9Q7SFM1</accession>
<feature type="transmembrane region" description="Helical" evidence="6">
    <location>
        <begin position="12"/>
        <end position="30"/>
    </location>
</feature>
<dbReference type="EMBL" id="FSFA01000004">
    <property type="protein sequence ID" value="SHX58783.1"/>
    <property type="molecule type" value="Genomic_DNA"/>
</dbReference>
<evidence type="ECO:0000256" key="3">
    <source>
        <dbReference type="ARBA" id="ARBA00023002"/>
    </source>
</evidence>
<dbReference type="GO" id="GO:0016491">
    <property type="term" value="F:oxidoreductase activity"/>
    <property type="evidence" value="ECO:0007669"/>
    <property type="project" value="UniProtKB-KW"/>
</dbReference>